<keyword evidence="4" id="KW-0378">Hydrolase</keyword>
<dbReference type="PROSITE" id="PS51677">
    <property type="entry name" value="NODB"/>
    <property type="match status" value="1"/>
</dbReference>
<gene>
    <name evidence="8" type="ORF">SeLEV6574_g06262</name>
    <name evidence="9" type="ORF">SeMB42_g03563</name>
</gene>
<evidence type="ECO:0000313" key="10">
    <source>
        <dbReference type="Proteomes" id="UP000317494"/>
    </source>
</evidence>
<feature type="domain" description="NodB homology" evidence="7">
    <location>
        <begin position="47"/>
        <end position="237"/>
    </location>
</feature>
<dbReference type="Proteomes" id="UP000320475">
    <property type="component" value="Unassembled WGS sequence"/>
</dbReference>
<keyword evidence="10" id="KW-1185">Reference proteome</keyword>
<protein>
    <recommendedName>
        <fullName evidence="7">NodB homology domain-containing protein</fullName>
    </recommendedName>
</protein>
<evidence type="ECO:0000313" key="11">
    <source>
        <dbReference type="Proteomes" id="UP000320475"/>
    </source>
</evidence>
<keyword evidence="2" id="KW-0479">Metal-binding</keyword>
<evidence type="ECO:0000259" key="7">
    <source>
        <dbReference type="PROSITE" id="PS51677"/>
    </source>
</evidence>
<feature type="compositionally biased region" description="Low complexity" evidence="6">
    <location>
        <begin position="248"/>
        <end position="261"/>
    </location>
</feature>
<dbReference type="PANTHER" id="PTHR46471">
    <property type="entry name" value="CHITIN DEACETYLASE"/>
    <property type="match status" value="1"/>
</dbReference>
<dbReference type="EMBL" id="QEAN01000128">
    <property type="protein sequence ID" value="TPX46753.1"/>
    <property type="molecule type" value="Genomic_DNA"/>
</dbReference>
<organism evidence="8 11">
    <name type="scientific">Synchytrium endobioticum</name>
    <dbReference type="NCBI Taxonomy" id="286115"/>
    <lineage>
        <taxon>Eukaryota</taxon>
        <taxon>Fungi</taxon>
        <taxon>Fungi incertae sedis</taxon>
        <taxon>Chytridiomycota</taxon>
        <taxon>Chytridiomycota incertae sedis</taxon>
        <taxon>Chytridiomycetes</taxon>
        <taxon>Synchytriales</taxon>
        <taxon>Synchytriaceae</taxon>
        <taxon>Synchytrium</taxon>
    </lineage>
</organism>
<evidence type="ECO:0000256" key="2">
    <source>
        <dbReference type="ARBA" id="ARBA00022723"/>
    </source>
</evidence>
<dbReference type="Proteomes" id="UP000317494">
    <property type="component" value="Unassembled WGS sequence"/>
</dbReference>
<dbReference type="Gene3D" id="3.20.20.370">
    <property type="entry name" value="Glycoside hydrolase/deacetylase"/>
    <property type="match status" value="1"/>
</dbReference>
<dbReference type="STRING" id="286115.A0A507CPQ2"/>
<dbReference type="SUPFAM" id="SSF88713">
    <property type="entry name" value="Glycoside hydrolase/deacetylase"/>
    <property type="match status" value="1"/>
</dbReference>
<dbReference type="OrthoDB" id="2161420at2759"/>
<sequence>MLNTFRVTVLTVVAAAAYFTIFSDPQTALRFPRQYNPNYPIQCTAPSVVAWSFDEGPSANTLNILTSLRASNVTATFHISTKYIEQDLTLQSYVKALYNDGHVIGIRFNTLLNPANMSLADVQTELINESNTVYNVLGVYPKYLRMPYGQTNAAIDALTKSLGFATTGFALDTMDYVSTTTAANIQSSVVNYMAQLVGGQSFIILSHDLYSVTNVAVNGTVNAVHANAYKFVGMDKCMGSTAYRSSNGVGNSSSTSGSTTSPGLASKSAGSDAHGVKVSIVALVMAAMFAALTSL</sequence>
<dbReference type="AlphaFoldDB" id="A0A507CPQ2"/>
<dbReference type="VEuPathDB" id="FungiDB:SeMB42_g03563"/>
<evidence type="ECO:0000313" key="9">
    <source>
        <dbReference type="EMBL" id="TPX46753.1"/>
    </source>
</evidence>
<reference evidence="10 11" key="1">
    <citation type="journal article" date="2019" name="Sci. Rep.">
        <title>Comparative genomics of chytrid fungi reveal insights into the obligate biotrophic and pathogenic lifestyle of Synchytrium endobioticum.</title>
        <authorList>
            <person name="van de Vossenberg B.T.L.H."/>
            <person name="Warris S."/>
            <person name="Nguyen H.D.T."/>
            <person name="van Gent-Pelzer M.P.E."/>
            <person name="Joly D.L."/>
            <person name="van de Geest H.C."/>
            <person name="Bonants P.J.M."/>
            <person name="Smith D.S."/>
            <person name="Levesque C.A."/>
            <person name="van der Lee T.A.J."/>
        </authorList>
    </citation>
    <scope>NUCLEOTIDE SEQUENCE [LARGE SCALE GENOMIC DNA]</scope>
    <source>
        <strain evidence="8 11">LEV6574</strain>
        <strain evidence="9 10">MB42</strain>
    </source>
</reference>
<keyword evidence="5" id="KW-0119">Carbohydrate metabolism</keyword>
<evidence type="ECO:0000256" key="4">
    <source>
        <dbReference type="ARBA" id="ARBA00022801"/>
    </source>
</evidence>
<dbReference type="GO" id="GO:0046872">
    <property type="term" value="F:metal ion binding"/>
    <property type="evidence" value="ECO:0007669"/>
    <property type="project" value="UniProtKB-KW"/>
</dbReference>
<feature type="region of interest" description="Disordered" evidence="6">
    <location>
        <begin position="248"/>
        <end position="270"/>
    </location>
</feature>
<accession>A0A507CPQ2</accession>
<dbReference type="GO" id="GO:0016810">
    <property type="term" value="F:hydrolase activity, acting on carbon-nitrogen (but not peptide) bonds"/>
    <property type="evidence" value="ECO:0007669"/>
    <property type="project" value="InterPro"/>
</dbReference>
<evidence type="ECO:0000313" key="8">
    <source>
        <dbReference type="EMBL" id="TPX41088.1"/>
    </source>
</evidence>
<evidence type="ECO:0000256" key="3">
    <source>
        <dbReference type="ARBA" id="ARBA00022729"/>
    </source>
</evidence>
<dbReference type="PANTHER" id="PTHR46471:SF2">
    <property type="entry name" value="CHITIN DEACETYLASE-RELATED"/>
    <property type="match status" value="1"/>
</dbReference>
<evidence type="ECO:0000256" key="1">
    <source>
        <dbReference type="ARBA" id="ARBA00001941"/>
    </source>
</evidence>
<comment type="caution">
    <text evidence="8">The sequence shown here is derived from an EMBL/GenBank/DDBJ whole genome shotgun (WGS) entry which is preliminary data.</text>
</comment>
<name>A0A507CPQ2_9FUNG</name>
<evidence type="ECO:0000256" key="6">
    <source>
        <dbReference type="SAM" id="MobiDB-lite"/>
    </source>
</evidence>
<proteinExistence type="predicted"/>
<keyword evidence="3" id="KW-0732">Signal</keyword>
<comment type="cofactor">
    <cofactor evidence="1">
        <name>Co(2+)</name>
        <dbReference type="ChEBI" id="CHEBI:48828"/>
    </cofactor>
</comment>
<dbReference type="Pfam" id="PF01522">
    <property type="entry name" value="Polysacc_deac_1"/>
    <property type="match status" value="1"/>
</dbReference>
<dbReference type="EMBL" id="QEAM01000342">
    <property type="protein sequence ID" value="TPX41088.1"/>
    <property type="molecule type" value="Genomic_DNA"/>
</dbReference>
<dbReference type="InterPro" id="IPR011330">
    <property type="entry name" value="Glyco_hydro/deAcase_b/a-brl"/>
</dbReference>
<dbReference type="GO" id="GO:0005975">
    <property type="term" value="P:carbohydrate metabolic process"/>
    <property type="evidence" value="ECO:0007669"/>
    <property type="project" value="InterPro"/>
</dbReference>
<evidence type="ECO:0000256" key="5">
    <source>
        <dbReference type="ARBA" id="ARBA00023277"/>
    </source>
</evidence>
<dbReference type="InterPro" id="IPR002509">
    <property type="entry name" value="NODB_dom"/>
</dbReference>